<evidence type="ECO:0000256" key="1">
    <source>
        <dbReference type="SAM" id="MobiDB-lite"/>
    </source>
</evidence>
<dbReference type="Proteomes" id="UP001153714">
    <property type="component" value="Chromosome 5"/>
</dbReference>
<keyword evidence="3" id="KW-1185">Reference proteome</keyword>
<proteinExistence type="predicted"/>
<sequence>MSSDSESSATPPKKIPKKRGWTAKKKGEKVFKRRTQTFRDEWLQNLTFRDWLEPDPKYPKKAKCAFCPASSLVAETTNLKSNAESKKDLKNKPGASGLQSQMLTSFGFKIGAIPKNKQKDRAEIKLAAFFVEHNIAFAVADHLTDLPKDLVLSKLQALGPVPALSNDFRERVPTLIPLMEVVPRIIASFDDIKNSR</sequence>
<feature type="compositionally biased region" description="Polar residues" evidence="1">
    <location>
        <begin position="1"/>
        <end position="10"/>
    </location>
</feature>
<dbReference type="OrthoDB" id="6159421at2759"/>
<reference evidence="2" key="2">
    <citation type="submission" date="2022-10" db="EMBL/GenBank/DDBJ databases">
        <authorList>
            <consortium name="ENA_rothamsted_submissions"/>
            <consortium name="culmorum"/>
            <person name="King R."/>
        </authorList>
    </citation>
    <scope>NUCLEOTIDE SEQUENCE</scope>
</reference>
<dbReference type="AlphaFoldDB" id="A0A9N9WFZ2"/>
<name>A0A9N9WFZ2_9NEOP</name>
<feature type="compositionally biased region" description="Basic residues" evidence="1">
    <location>
        <begin position="14"/>
        <end position="29"/>
    </location>
</feature>
<evidence type="ECO:0000313" key="2">
    <source>
        <dbReference type="EMBL" id="CAG9793402.1"/>
    </source>
</evidence>
<reference evidence="2" key="1">
    <citation type="submission" date="2021-12" db="EMBL/GenBank/DDBJ databases">
        <authorList>
            <person name="King R."/>
        </authorList>
    </citation>
    <scope>NUCLEOTIDE SEQUENCE</scope>
</reference>
<protein>
    <submittedName>
        <fullName evidence="2">Uncharacterized protein</fullName>
    </submittedName>
</protein>
<dbReference type="EMBL" id="OU893336">
    <property type="protein sequence ID" value="CAG9793402.1"/>
    <property type="molecule type" value="Genomic_DNA"/>
</dbReference>
<feature type="region of interest" description="Disordered" evidence="1">
    <location>
        <begin position="1"/>
        <end position="29"/>
    </location>
</feature>
<organism evidence="2 3">
    <name type="scientific">Diatraea saccharalis</name>
    <name type="common">sugarcane borer</name>
    <dbReference type="NCBI Taxonomy" id="40085"/>
    <lineage>
        <taxon>Eukaryota</taxon>
        <taxon>Metazoa</taxon>
        <taxon>Ecdysozoa</taxon>
        <taxon>Arthropoda</taxon>
        <taxon>Hexapoda</taxon>
        <taxon>Insecta</taxon>
        <taxon>Pterygota</taxon>
        <taxon>Neoptera</taxon>
        <taxon>Endopterygota</taxon>
        <taxon>Lepidoptera</taxon>
        <taxon>Glossata</taxon>
        <taxon>Ditrysia</taxon>
        <taxon>Pyraloidea</taxon>
        <taxon>Crambidae</taxon>
        <taxon>Crambinae</taxon>
        <taxon>Diatraea</taxon>
    </lineage>
</organism>
<evidence type="ECO:0000313" key="3">
    <source>
        <dbReference type="Proteomes" id="UP001153714"/>
    </source>
</evidence>
<accession>A0A9N9WFZ2</accession>
<gene>
    <name evidence="2" type="ORF">DIATSA_LOCUS10845</name>
</gene>